<dbReference type="KEGG" id="cbar:PATL70BA_2873"/>
<keyword evidence="1" id="KW-0472">Membrane</keyword>
<dbReference type="EMBL" id="LR130778">
    <property type="protein sequence ID" value="VDN48780.1"/>
    <property type="molecule type" value="Genomic_DNA"/>
</dbReference>
<evidence type="ECO:0000313" key="2">
    <source>
        <dbReference type="EMBL" id="VDN48780.1"/>
    </source>
</evidence>
<keyword evidence="1" id="KW-0812">Transmembrane</keyword>
<feature type="transmembrane region" description="Helical" evidence="1">
    <location>
        <begin position="20"/>
        <end position="41"/>
    </location>
</feature>
<name>A0A3P7P5D5_9FIRM</name>
<dbReference type="Proteomes" id="UP000279029">
    <property type="component" value="Chromosome"/>
</dbReference>
<reference evidence="2 3" key="1">
    <citation type="submission" date="2018-09" db="EMBL/GenBank/DDBJ databases">
        <authorList>
            <person name="Postec A."/>
        </authorList>
    </citation>
    <scope>NUCLEOTIDE SEQUENCE [LARGE SCALE GENOMIC DNA]</scope>
    <source>
        <strain evidence="2">70B-A</strain>
    </source>
</reference>
<organism evidence="2 3">
    <name type="scientific">Petrocella atlantisensis</name>
    <dbReference type="NCBI Taxonomy" id="2173034"/>
    <lineage>
        <taxon>Bacteria</taxon>
        <taxon>Bacillati</taxon>
        <taxon>Bacillota</taxon>
        <taxon>Clostridia</taxon>
        <taxon>Lachnospirales</taxon>
        <taxon>Vallitaleaceae</taxon>
        <taxon>Petrocella</taxon>
    </lineage>
</organism>
<protein>
    <submittedName>
        <fullName evidence="2">Uncharacterized protein</fullName>
    </submittedName>
</protein>
<accession>A0A3P7P5D5</accession>
<evidence type="ECO:0000256" key="1">
    <source>
        <dbReference type="SAM" id="Phobius"/>
    </source>
</evidence>
<sequence length="53" mass="5772">MLEFNEKVYHRLSRAGAANIIVGILMIVFGITLGTVTIVYGGKVLASKKHLID</sequence>
<dbReference type="RefSeq" id="WP_172596250.1">
    <property type="nucleotide sequence ID" value="NZ_LR130778.1"/>
</dbReference>
<keyword evidence="1" id="KW-1133">Transmembrane helix</keyword>
<proteinExistence type="predicted"/>
<gene>
    <name evidence="2" type="ORF">PATL70BA_2873</name>
</gene>
<evidence type="ECO:0000313" key="3">
    <source>
        <dbReference type="Proteomes" id="UP000279029"/>
    </source>
</evidence>
<dbReference type="AlphaFoldDB" id="A0A3P7P5D5"/>
<keyword evidence="3" id="KW-1185">Reference proteome</keyword>